<dbReference type="GO" id="GO:0016301">
    <property type="term" value="F:kinase activity"/>
    <property type="evidence" value="ECO:0007669"/>
    <property type="project" value="UniProtKB-KW"/>
</dbReference>
<evidence type="ECO:0000256" key="1">
    <source>
        <dbReference type="ARBA" id="ARBA00004515"/>
    </source>
</evidence>
<dbReference type="NCBIfam" id="NF002475">
    <property type="entry name" value="PRK01723.1"/>
    <property type="match status" value="1"/>
</dbReference>
<dbReference type="Proteomes" id="UP000189475">
    <property type="component" value="Unassembled WGS sequence"/>
</dbReference>
<dbReference type="GO" id="GO:0005886">
    <property type="term" value="C:plasma membrane"/>
    <property type="evidence" value="ECO:0007669"/>
    <property type="project" value="UniProtKB-SubCell"/>
</dbReference>
<dbReference type="RefSeq" id="WP_077313869.1">
    <property type="nucleotide sequence ID" value="NZ_AP024887.1"/>
</dbReference>
<dbReference type="OrthoDB" id="6854449at2"/>
<dbReference type="EC" id="2.7.1.166" evidence="4 15"/>
<dbReference type="InterPro" id="IPR022826">
    <property type="entry name" value="KDO_kinase"/>
</dbReference>
<feature type="active site" evidence="15">
    <location>
        <position position="167"/>
    </location>
</feature>
<name>A0A1R4B3S0_9VIBR</name>
<evidence type="ECO:0000256" key="8">
    <source>
        <dbReference type="ARBA" id="ARBA00022741"/>
    </source>
</evidence>
<dbReference type="GO" id="GO:0016773">
    <property type="term" value="F:phosphotransferase activity, alcohol group as acceptor"/>
    <property type="evidence" value="ECO:0007669"/>
    <property type="project" value="UniProtKB-UniRule"/>
</dbReference>
<keyword evidence="11 15" id="KW-0448">Lipopolysaccharide biosynthesis</keyword>
<evidence type="ECO:0000256" key="14">
    <source>
        <dbReference type="ARBA" id="ARBA00034417"/>
    </source>
</evidence>
<evidence type="ECO:0000256" key="9">
    <source>
        <dbReference type="ARBA" id="ARBA00022777"/>
    </source>
</evidence>
<evidence type="ECO:0000256" key="11">
    <source>
        <dbReference type="ARBA" id="ARBA00022985"/>
    </source>
</evidence>
<evidence type="ECO:0000256" key="3">
    <source>
        <dbReference type="ARBA" id="ARBA00010327"/>
    </source>
</evidence>
<evidence type="ECO:0000256" key="5">
    <source>
        <dbReference type="ARBA" id="ARBA00022475"/>
    </source>
</evidence>
<reference evidence="16 17" key="1">
    <citation type="submission" date="2017-02" db="EMBL/GenBank/DDBJ databases">
        <authorList>
            <person name="Peterson S.W."/>
        </authorList>
    </citation>
    <scope>NUCLEOTIDE SEQUENCE [LARGE SCALE GENOMIC DNA]</scope>
    <source>
        <strain evidence="16 17">CECT 9027</strain>
    </source>
</reference>
<comment type="pathway">
    <text evidence="2 15">Bacterial outer membrane biogenesis; LPS core biosynthesis.</text>
</comment>
<dbReference type="GO" id="GO:0005524">
    <property type="term" value="F:ATP binding"/>
    <property type="evidence" value="ECO:0007669"/>
    <property type="project" value="UniProtKB-UniRule"/>
</dbReference>
<dbReference type="HAMAP" id="MF_00521">
    <property type="entry name" value="KDO_kinase"/>
    <property type="match status" value="1"/>
</dbReference>
<keyword evidence="6 15" id="KW-0997">Cell inner membrane</keyword>
<dbReference type="SUPFAM" id="SSF56112">
    <property type="entry name" value="Protein kinase-like (PK-like)"/>
    <property type="match status" value="1"/>
</dbReference>
<proteinExistence type="inferred from homology"/>
<dbReference type="Gene3D" id="1.10.510.10">
    <property type="entry name" value="Transferase(Phosphotransferase) domain 1"/>
    <property type="match status" value="1"/>
</dbReference>
<dbReference type="EMBL" id="FUFT01000003">
    <property type="protein sequence ID" value="SJL83553.1"/>
    <property type="molecule type" value="Genomic_DNA"/>
</dbReference>
<accession>A0A1R4B3S0</accession>
<keyword evidence="8 15" id="KW-0547">Nucleotide-binding</keyword>
<comment type="catalytic activity">
    <reaction evidence="14 15">
        <text>an alpha-Kdo-(2-&gt;6)-lipid IVA + ATP = a 4-O-phospho-alpha-Kdo-(2-&gt;6)-lipid IVA + ADP + H(+)</text>
        <dbReference type="Rhea" id="RHEA:74271"/>
        <dbReference type="ChEBI" id="CHEBI:15378"/>
        <dbReference type="ChEBI" id="CHEBI:30616"/>
        <dbReference type="ChEBI" id="CHEBI:176428"/>
        <dbReference type="ChEBI" id="CHEBI:193140"/>
        <dbReference type="ChEBI" id="CHEBI:456216"/>
        <dbReference type="EC" id="2.7.1.166"/>
    </reaction>
</comment>
<protein>
    <recommendedName>
        <fullName evidence="13 15">3-deoxy-D-manno-octulosonic acid kinase</fullName>
        <shortName evidence="15">Kdo kinase</shortName>
        <ecNumber evidence="4 15">2.7.1.166</ecNumber>
    </recommendedName>
</protein>
<dbReference type="STRING" id="1918946.VPAL9027_01521"/>
<evidence type="ECO:0000256" key="15">
    <source>
        <dbReference type="HAMAP-Rule" id="MF_00521"/>
    </source>
</evidence>
<keyword evidence="12 15" id="KW-0472">Membrane</keyword>
<comment type="subcellular location">
    <subcellularLocation>
        <location evidence="1 15">Cell inner membrane</location>
        <topology evidence="1 15">Peripheral membrane protein</topology>
        <orientation evidence="1 15">Cytoplasmic side</orientation>
    </subcellularLocation>
</comment>
<dbReference type="GO" id="GO:0009244">
    <property type="term" value="P:lipopolysaccharide core region biosynthetic process"/>
    <property type="evidence" value="ECO:0007669"/>
    <property type="project" value="UniProtKB-UniRule"/>
</dbReference>
<dbReference type="UniPathway" id="UPA00958"/>
<keyword evidence="10 15" id="KW-0067">ATP-binding</keyword>
<evidence type="ECO:0000256" key="13">
    <source>
        <dbReference type="ARBA" id="ARBA00029511"/>
    </source>
</evidence>
<evidence type="ECO:0000256" key="12">
    <source>
        <dbReference type="ARBA" id="ARBA00023136"/>
    </source>
</evidence>
<dbReference type="AlphaFoldDB" id="A0A1R4B3S0"/>
<gene>
    <name evidence="15 16" type="primary">kdkA</name>
    <name evidence="16" type="ORF">VPAL9027_01521</name>
</gene>
<dbReference type="Pfam" id="PF06293">
    <property type="entry name" value="Kdo"/>
    <property type="match status" value="1"/>
</dbReference>
<evidence type="ECO:0000256" key="4">
    <source>
        <dbReference type="ARBA" id="ARBA00011988"/>
    </source>
</evidence>
<keyword evidence="7 15" id="KW-0808">Transferase</keyword>
<evidence type="ECO:0000256" key="7">
    <source>
        <dbReference type="ARBA" id="ARBA00022679"/>
    </source>
</evidence>
<dbReference type="InterPro" id="IPR011009">
    <property type="entry name" value="Kinase-like_dom_sf"/>
</dbReference>
<evidence type="ECO:0000256" key="6">
    <source>
        <dbReference type="ARBA" id="ARBA00022519"/>
    </source>
</evidence>
<evidence type="ECO:0000313" key="17">
    <source>
        <dbReference type="Proteomes" id="UP000189475"/>
    </source>
</evidence>
<evidence type="ECO:0000256" key="10">
    <source>
        <dbReference type="ARBA" id="ARBA00022840"/>
    </source>
</evidence>
<keyword evidence="17" id="KW-1185">Reference proteome</keyword>
<comment type="similarity">
    <text evidence="3 15">Belongs to the protein kinase superfamily. KdkA/RfaP family.</text>
</comment>
<sequence length="241" mass="28244">MRKVLQQGSQTIWYDDELLHEDPWRCFDAQYWQDRNKVTGSAQGRGTTWFVQLESMEAALRHYRRGGLFGKIVRDQYWFSGWENTRSYQEFVLLETLQQASVNVPKPIAARAVKVGPWYRADLLSEKIQSAQDVVGLLQTTTLSQASYERIGQMIGRMHQANVNHTDLNTHNILIDNYHEVWIIDFDKCRIEAAQGQWKTANLERLKRSFLKEQALFMTPWSENDWLWLLKGYNSITQSPV</sequence>
<comment type="function">
    <text evidence="15">Catalyzes the ATP-dependent phosphorylation of the 3-deoxy-D-manno-octulosonic acid (Kdo) residue in Kdo-lipid IV(A) at the 4-OH position.</text>
</comment>
<keyword evidence="9 15" id="KW-0418">Kinase</keyword>
<keyword evidence="5 15" id="KW-1003">Cell membrane</keyword>
<evidence type="ECO:0000256" key="2">
    <source>
        <dbReference type="ARBA" id="ARBA00004713"/>
    </source>
</evidence>
<organism evidence="16 17">
    <name type="scientific">Vibrio palustris</name>
    <dbReference type="NCBI Taxonomy" id="1918946"/>
    <lineage>
        <taxon>Bacteria</taxon>
        <taxon>Pseudomonadati</taxon>
        <taxon>Pseudomonadota</taxon>
        <taxon>Gammaproteobacteria</taxon>
        <taxon>Vibrionales</taxon>
        <taxon>Vibrionaceae</taxon>
        <taxon>Vibrio</taxon>
    </lineage>
</organism>
<evidence type="ECO:0000313" key="16">
    <source>
        <dbReference type="EMBL" id="SJL83553.1"/>
    </source>
</evidence>